<accession>A0A2T0TR00</accession>
<comment type="caution">
    <text evidence="1">The sequence shown here is derived from an EMBL/GenBank/DDBJ whole genome shotgun (WGS) entry which is preliminary data.</text>
</comment>
<dbReference type="PROSITE" id="PS51257">
    <property type="entry name" value="PROKAR_LIPOPROTEIN"/>
    <property type="match status" value="1"/>
</dbReference>
<gene>
    <name evidence="1" type="ORF">B0I27_1163</name>
</gene>
<sequence>MKMFCLILCLMVAVQACNQKNEGRKRFIIGNRIDPILNSNDFLFDVFMEAEFKKSLDTLEIYSSIEPLSIALVEHECSSCYSMTSLKYLFMQYPDSANVYLFKYDYQNSSWVLKRDRSKAGTWSMEIDSIIKNRKDEISILSNNRFADLVRYGIIDLDTEKIDIKITTEPDQTFLNSFFE</sequence>
<dbReference type="AlphaFoldDB" id="A0A2T0TR00"/>
<dbReference type="EMBL" id="PVTH01000016">
    <property type="protein sequence ID" value="PRY48069.1"/>
    <property type="molecule type" value="Genomic_DNA"/>
</dbReference>
<name>A0A2T0TR00_9SPHI</name>
<organism evidence="1 2">
    <name type="scientific">Arcticibacter pallidicorallinus</name>
    <dbReference type="NCBI Taxonomy" id="1259464"/>
    <lineage>
        <taxon>Bacteria</taxon>
        <taxon>Pseudomonadati</taxon>
        <taxon>Bacteroidota</taxon>
        <taxon>Sphingobacteriia</taxon>
        <taxon>Sphingobacteriales</taxon>
        <taxon>Sphingobacteriaceae</taxon>
        <taxon>Arcticibacter</taxon>
    </lineage>
</organism>
<dbReference type="Proteomes" id="UP000238034">
    <property type="component" value="Unassembled WGS sequence"/>
</dbReference>
<keyword evidence="2" id="KW-1185">Reference proteome</keyword>
<evidence type="ECO:0000313" key="2">
    <source>
        <dbReference type="Proteomes" id="UP000238034"/>
    </source>
</evidence>
<protein>
    <submittedName>
        <fullName evidence="1">Uncharacterized protein</fullName>
    </submittedName>
</protein>
<proteinExistence type="predicted"/>
<reference evidence="1 2" key="1">
    <citation type="submission" date="2018-03" db="EMBL/GenBank/DDBJ databases">
        <title>Genomic Encyclopedia of Type Strains, Phase III (KMG-III): the genomes of soil and plant-associated and newly described type strains.</title>
        <authorList>
            <person name="Whitman W."/>
        </authorList>
    </citation>
    <scope>NUCLEOTIDE SEQUENCE [LARGE SCALE GENOMIC DNA]</scope>
    <source>
        <strain evidence="1 2">CGMCC 1.9313</strain>
    </source>
</reference>
<evidence type="ECO:0000313" key="1">
    <source>
        <dbReference type="EMBL" id="PRY48069.1"/>
    </source>
</evidence>